<comment type="caution">
    <text evidence="1">The sequence shown here is derived from an EMBL/GenBank/DDBJ whole genome shotgun (WGS) entry which is preliminary data.</text>
</comment>
<organism evidence="1 2">
    <name type="scientific">Roseateles hydrophilus</name>
    <dbReference type="NCBI Taxonomy" id="2975054"/>
    <lineage>
        <taxon>Bacteria</taxon>
        <taxon>Pseudomonadati</taxon>
        <taxon>Pseudomonadota</taxon>
        <taxon>Betaproteobacteria</taxon>
        <taxon>Burkholderiales</taxon>
        <taxon>Sphaerotilaceae</taxon>
        <taxon>Roseateles</taxon>
    </lineage>
</organism>
<reference evidence="1" key="1">
    <citation type="submission" date="2022-08" db="EMBL/GenBank/DDBJ databases">
        <title>Genome sequencing of Pelomonas sp. UHG3.</title>
        <authorList>
            <person name="So Y."/>
        </authorList>
    </citation>
    <scope>NUCLEOTIDE SEQUENCE</scope>
    <source>
        <strain evidence="1">UHG3</strain>
    </source>
</reference>
<keyword evidence="2" id="KW-1185">Reference proteome</keyword>
<dbReference type="EMBL" id="JAPPUY010000001">
    <property type="protein sequence ID" value="MCY4743353.1"/>
    <property type="molecule type" value="Genomic_DNA"/>
</dbReference>
<protein>
    <submittedName>
        <fullName evidence="1">Molybdopterin-guanine dinucleotide biosynthesis protein B</fullName>
    </submittedName>
</protein>
<gene>
    <name evidence="1" type="primary">mobB</name>
    <name evidence="1" type="ORF">NYO99_00025</name>
</gene>
<name>A0ACC6C4I6_9BURK</name>
<evidence type="ECO:0000313" key="1">
    <source>
        <dbReference type="EMBL" id="MCY4743353.1"/>
    </source>
</evidence>
<sequence>MAGILRRIKDRRIAPHHNACMKVFGIAGRSGMGKTTLLERLIPALVARGLSVSILKHSHKDIEVDRPGKDSHRLREAGCQEVLLLGRTRWALMHELRDQAEPTLQELLPRIQSCDLLLVEGFKSGDFPKLEVWRAEVGKPLLWPDFPGIVAVASDTQPPAEAPRWLDLRDTQRLVELMLSEAHDTAELTPREGLQNLSSIRLVRGLSVGDDDGHGSDHARP</sequence>
<proteinExistence type="predicted"/>
<accession>A0ACC6C4I6</accession>
<evidence type="ECO:0000313" key="2">
    <source>
        <dbReference type="Proteomes" id="UP001076464"/>
    </source>
</evidence>
<dbReference type="Proteomes" id="UP001076464">
    <property type="component" value="Unassembled WGS sequence"/>
</dbReference>